<feature type="compositionally biased region" description="Gly residues" evidence="1">
    <location>
        <begin position="428"/>
        <end position="463"/>
    </location>
</feature>
<comment type="caution">
    <text evidence="2">The sequence shown here is derived from an EMBL/GenBank/DDBJ whole genome shotgun (WGS) entry which is preliminary data.</text>
</comment>
<dbReference type="AlphaFoldDB" id="A0A150GH73"/>
<feature type="compositionally biased region" description="Low complexity" evidence="1">
    <location>
        <begin position="405"/>
        <end position="427"/>
    </location>
</feature>
<dbReference type="Proteomes" id="UP000075714">
    <property type="component" value="Unassembled WGS sequence"/>
</dbReference>
<name>A0A150GH73_GONPE</name>
<feature type="region of interest" description="Disordered" evidence="1">
    <location>
        <begin position="206"/>
        <end position="289"/>
    </location>
</feature>
<evidence type="ECO:0000256" key="1">
    <source>
        <dbReference type="SAM" id="MobiDB-lite"/>
    </source>
</evidence>
<feature type="compositionally biased region" description="Low complexity" evidence="1">
    <location>
        <begin position="334"/>
        <end position="345"/>
    </location>
</feature>
<protein>
    <submittedName>
        <fullName evidence="2">Uncharacterized protein</fullName>
    </submittedName>
</protein>
<dbReference type="EMBL" id="LSYV01000023">
    <property type="protein sequence ID" value="KXZ49174.1"/>
    <property type="molecule type" value="Genomic_DNA"/>
</dbReference>
<reference evidence="3" key="1">
    <citation type="journal article" date="2016" name="Nat. Commun.">
        <title>The Gonium pectorale genome demonstrates co-option of cell cycle regulation during the evolution of multicellularity.</title>
        <authorList>
            <person name="Hanschen E.R."/>
            <person name="Marriage T.N."/>
            <person name="Ferris P.J."/>
            <person name="Hamaji T."/>
            <person name="Toyoda A."/>
            <person name="Fujiyama A."/>
            <person name="Neme R."/>
            <person name="Noguchi H."/>
            <person name="Minakuchi Y."/>
            <person name="Suzuki M."/>
            <person name="Kawai-Toyooka H."/>
            <person name="Smith D.R."/>
            <person name="Sparks H."/>
            <person name="Anderson J."/>
            <person name="Bakaric R."/>
            <person name="Luria V."/>
            <person name="Karger A."/>
            <person name="Kirschner M.W."/>
            <person name="Durand P.M."/>
            <person name="Michod R.E."/>
            <person name="Nozaki H."/>
            <person name="Olson B.J."/>
        </authorList>
    </citation>
    <scope>NUCLEOTIDE SEQUENCE [LARGE SCALE GENOMIC DNA]</scope>
    <source>
        <strain evidence="3">NIES-2863</strain>
    </source>
</reference>
<accession>A0A150GH73</accession>
<feature type="compositionally biased region" description="Gly residues" evidence="1">
    <location>
        <begin position="65"/>
        <end position="81"/>
    </location>
</feature>
<keyword evidence="3" id="KW-1185">Reference proteome</keyword>
<gene>
    <name evidence="2" type="ORF">GPECTOR_22g764</name>
</gene>
<evidence type="ECO:0000313" key="2">
    <source>
        <dbReference type="EMBL" id="KXZ49174.1"/>
    </source>
</evidence>
<feature type="compositionally biased region" description="Gly residues" evidence="1">
    <location>
        <begin position="346"/>
        <end position="356"/>
    </location>
</feature>
<feature type="compositionally biased region" description="Low complexity" evidence="1">
    <location>
        <begin position="82"/>
        <end position="100"/>
    </location>
</feature>
<dbReference type="OrthoDB" id="550207at2759"/>
<feature type="region of interest" description="Disordered" evidence="1">
    <location>
        <begin position="334"/>
        <end position="376"/>
    </location>
</feature>
<feature type="compositionally biased region" description="Gly residues" evidence="1">
    <location>
        <begin position="128"/>
        <end position="138"/>
    </location>
</feature>
<feature type="compositionally biased region" description="Low complexity" evidence="1">
    <location>
        <begin position="139"/>
        <end position="175"/>
    </location>
</feature>
<feature type="region of interest" description="Disordered" evidence="1">
    <location>
        <begin position="405"/>
        <end position="463"/>
    </location>
</feature>
<feature type="compositionally biased region" description="Polar residues" evidence="1">
    <location>
        <begin position="364"/>
        <end position="375"/>
    </location>
</feature>
<organism evidence="2 3">
    <name type="scientific">Gonium pectorale</name>
    <name type="common">Green alga</name>
    <dbReference type="NCBI Taxonomy" id="33097"/>
    <lineage>
        <taxon>Eukaryota</taxon>
        <taxon>Viridiplantae</taxon>
        <taxon>Chlorophyta</taxon>
        <taxon>core chlorophytes</taxon>
        <taxon>Chlorophyceae</taxon>
        <taxon>CS clade</taxon>
        <taxon>Chlamydomonadales</taxon>
        <taxon>Volvocaceae</taxon>
        <taxon>Gonium</taxon>
    </lineage>
</organism>
<proteinExistence type="predicted"/>
<feature type="region of interest" description="Disordered" evidence="1">
    <location>
        <begin position="125"/>
        <end position="181"/>
    </location>
</feature>
<sequence length="628" mass="61269">MYDRRAMGDGQQLPASSGAIGSSALASRNPQYAGLLQREGGLIQQGMSGSAGGPGSMSLDYPLLGGPGGSQGGGGGGGGGSSTAALSPQQRQQQSQDMATAQQMLRLIQSNSLTASLLSPATAAAMAGRGGGAGGPRGAGAVVAGGRPSTGRPVPTVQQPQQSNQRPQTAVQPAAGAGGQAQLGPLSQRLVDQGTQGLQGLQQQWGSGWEVPTGSGSTASDGGAGSPGSGQAAANTVGGNSGGGVEQREWTLGAGSSGGTGGGGGGGGGGGSLISSMNSGPAGSEGASPLRAERVEGVGLVLDPVSLSNLSSGDILYGLYDLYNGGGGQVPTVAADASGGSDDGLSGAGAGGGSGAGADPETPFLNTGPLQSSAANVEDEYDSDVYGMTGTDYRAANGYAIPQAGPAAGPKKAGSASSPGQLAANGRSSGGVASGGGGLGSRLRTGGGLMPGRRGGAGGGPGGNRTRELFPFCQPPYLLCADRDLVTFLGVTTDQVIFAPTVLQYTGIGSIAERGMVATTTPNFYDRTGSSDLTASNGLRYSANVFFNGFNGVTNNELQLAVCARTFDRVNYKPNWVLTGTGPGLATTAVNFGPYGNFLIPGGLSSTFTTGVPAAGGDFSFFIIIGYG</sequence>
<feature type="compositionally biased region" description="Low complexity" evidence="1">
    <location>
        <begin position="206"/>
        <end position="221"/>
    </location>
</feature>
<evidence type="ECO:0000313" key="3">
    <source>
        <dbReference type="Proteomes" id="UP000075714"/>
    </source>
</evidence>
<feature type="region of interest" description="Disordered" evidence="1">
    <location>
        <begin position="44"/>
        <end position="100"/>
    </location>
</feature>
<feature type="region of interest" description="Disordered" evidence="1">
    <location>
        <begin position="1"/>
        <end position="23"/>
    </location>
</feature>
<feature type="compositionally biased region" description="Gly residues" evidence="1">
    <location>
        <begin position="255"/>
        <end position="272"/>
    </location>
</feature>